<gene>
    <name evidence="3" type="ORF">LWI29_026299</name>
</gene>
<dbReference type="GO" id="GO:0003729">
    <property type="term" value="F:mRNA binding"/>
    <property type="evidence" value="ECO:0007669"/>
    <property type="project" value="UniProtKB-ARBA"/>
</dbReference>
<dbReference type="SUPFAM" id="SSF54236">
    <property type="entry name" value="Ubiquitin-like"/>
    <property type="match status" value="2"/>
</dbReference>
<dbReference type="InterPro" id="IPR019954">
    <property type="entry name" value="Ubiquitin_CS"/>
</dbReference>
<proteinExistence type="predicted"/>
<dbReference type="Pfam" id="PF00240">
    <property type="entry name" value="ubiquitin"/>
    <property type="match status" value="2"/>
</dbReference>
<dbReference type="PROSITE" id="PS00299">
    <property type="entry name" value="UBIQUITIN_1"/>
    <property type="match status" value="1"/>
</dbReference>
<feature type="domain" description="Ubiquitin-like" evidence="2">
    <location>
        <begin position="1"/>
        <end position="36"/>
    </location>
</feature>
<dbReference type="InterPro" id="IPR029071">
    <property type="entry name" value="Ubiquitin-like_domsf"/>
</dbReference>
<dbReference type="PROSITE" id="PS50053">
    <property type="entry name" value="UBIQUITIN_2"/>
    <property type="match status" value="2"/>
</dbReference>
<keyword evidence="4" id="KW-1185">Reference proteome</keyword>
<protein>
    <recommendedName>
        <fullName evidence="2">Ubiquitin-like domain-containing protein</fullName>
    </recommendedName>
</protein>
<feature type="domain" description="Ubiquitin-like" evidence="2">
    <location>
        <begin position="42"/>
        <end position="112"/>
    </location>
</feature>
<dbReference type="EMBL" id="JAUESC010000001">
    <property type="protein sequence ID" value="KAK0608152.1"/>
    <property type="molecule type" value="Genomic_DNA"/>
</dbReference>
<organism evidence="3 4">
    <name type="scientific">Acer saccharum</name>
    <name type="common">Sugar maple</name>
    <dbReference type="NCBI Taxonomy" id="4024"/>
    <lineage>
        <taxon>Eukaryota</taxon>
        <taxon>Viridiplantae</taxon>
        <taxon>Streptophyta</taxon>
        <taxon>Embryophyta</taxon>
        <taxon>Tracheophyta</taxon>
        <taxon>Spermatophyta</taxon>
        <taxon>Magnoliopsida</taxon>
        <taxon>eudicotyledons</taxon>
        <taxon>Gunneridae</taxon>
        <taxon>Pentapetalae</taxon>
        <taxon>rosids</taxon>
        <taxon>malvids</taxon>
        <taxon>Sapindales</taxon>
        <taxon>Sapindaceae</taxon>
        <taxon>Hippocastanoideae</taxon>
        <taxon>Acereae</taxon>
        <taxon>Acer</taxon>
    </lineage>
</organism>
<dbReference type="Gene3D" id="3.10.20.90">
    <property type="entry name" value="Phosphatidylinositol 3-kinase Catalytic Subunit, Chain A, domain 1"/>
    <property type="match status" value="2"/>
</dbReference>
<evidence type="ECO:0000259" key="2">
    <source>
        <dbReference type="PROSITE" id="PS50053"/>
    </source>
</evidence>
<reference evidence="3" key="1">
    <citation type="journal article" date="2022" name="Plant J.">
        <title>Strategies of tolerance reflected in two North American maple genomes.</title>
        <authorList>
            <person name="McEvoy S.L."/>
            <person name="Sezen U.U."/>
            <person name="Trouern-Trend A."/>
            <person name="McMahon S.M."/>
            <person name="Schaberg P.G."/>
            <person name="Yang J."/>
            <person name="Wegrzyn J.L."/>
            <person name="Swenson N.G."/>
        </authorList>
    </citation>
    <scope>NUCLEOTIDE SEQUENCE</scope>
    <source>
        <strain evidence="3">NS2018</strain>
    </source>
</reference>
<dbReference type="CDD" id="cd17039">
    <property type="entry name" value="Ubl_ubiquitin_like"/>
    <property type="match status" value="1"/>
</dbReference>
<sequence length="251" mass="28787">MSDVSQQIMMYAGEQLEDCKTLDCYNIKDKSMLELLPPPPQIQIFVKTWSTGKTITLDVQLTSTIKDIKRKLFDKLRIPIHLQSLVFAGKMLQENRDLASYNVQRHSTLHMVFCPRSKIIRWELSNFGSDLPLSTTISELKDIAKLKWKNPVKEIVLSGAALQDQYSLRDYRLGRDSLCLINVREVDLPAGDMGHIRGHPKLYSGLAICTSDKKSYQIDYQRARQADEIKRKKVNVSQDSKLNRKEISFGV</sequence>
<comment type="caution">
    <text evidence="3">The sequence shown here is derived from an EMBL/GenBank/DDBJ whole genome shotgun (WGS) entry which is preliminary data.</text>
</comment>
<accession>A0AA39TDT4</accession>
<dbReference type="SMART" id="SM00213">
    <property type="entry name" value="UBQ"/>
    <property type="match status" value="2"/>
</dbReference>
<name>A0AA39TDT4_ACESA</name>
<dbReference type="AlphaFoldDB" id="A0AA39TDT4"/>
<dbReference type="InterPro" id="IPR000626">
    <property type="entry name" value="Ubiquitin-like_dom"/>
</dbReference>
<dbReference type="InterPro" id="IPR019956">
    <property type="entry name" value="Ubiquitin_dom"/>
</dbReference>
<keyword evidence="1" id="KW-1017">Isopeptide bond</keyword>
<evidence type="ECO:0000256" key="1">
    <source>
        <dbReference type="ARBA" id="ARBA00022499"/>
    </source>
</evidence>
<evidence type="ECO:0000313" key="3">
    <source>
        <dbReference type="EMBL" id="KAK0608152.1"/>
    </source>
</evidence>
<dbReference type="PRINTS" id="PR00348">
    <property type="entry name" value="UBIQUITIN"/>
</dbReference>
<reference evidence="3" key="2">
    <citation type="submission" date="2023-06" db="EMBL/GenBank/DDBJ databases">
        <authorList>
            <person name="Swenson N.G."/>
            <person name="Wegrzyn J.L."/>
            <person name="Mcevoy S.L."/>
        </authorList>
    </citation>
    <scope>NUCLEOTIDE SEQUENCE</scope>
    <source>
        <strain evidence="3">NS2018</strain>
        <tissue evidence="3">Leaf</tissue>
    </source>
</reference>
<dbReference type="Proteomes" id="UP001168877">
    <property type="component" value="Unassembled WGS sequence"/>
</dbReference>
<evidence type="ECO:0000313" key="4">
    <source>
        <dbReference type="Proteomes" id="UP001168877"/>
    </source>
</evidence>
<dbReference type="InterPro" id="IPR050158">
    <property type="entry name" value="Ubiquitin_ubiquitin-like"/>
</dbReference>
<dbReference type="PANTHER" id="PTHR10666">
    <property type="entry name" value="UBIQUITIN"/>
    <property type="match status" value="1"/>
</dbReference>